<evidence type="ECO:0000256" key="4">
    <source>
        <dbReference type="ARBA" id="ARBA00034119"/>
    </source>
</evidence>
<dbReference type="RefSeq" id="XP_051862108.1">
    <property type="nucleotide sequence ID" value="XM_052006148.1"/>
</dbReference>
<dbReference type="PROSITE" id="PS50157">
    <property type="entry name" value="ZINC_FINGER_C2H2_2"/>
    <property type="match status" value="1"/>
</dbReference>
<dbReference type="SUPFAM" id="SSF57667">
    <property type="entry name" value="beta-beta-alpha zinc fingers"/>
    <property type="match status" value="2"/>
</dbReference>
<gene>
    <name evidence="9" type="primary">LOC117566836</name>
</gene>
<dbReference type="GO" id="GO:0008270">
    <property type="term" value="F:zinc ion binding"/>
    <property type="evidence" value="ECO:0007669"/>
    <property type="project" value="UniProtKB-KW"/>
</dbReference>
<keyword evidence="1" id="KW-0479">Metal-binding</keyword>
<feature type="compositionally biased region" description="Basic residues" evidence="6">
    <location>
        <begin position="292"/>
        <end position="302"/>
    </location>
</feature>
<evidence type="ECO:0000259" key="7">
    <source>
        <dbReference type="PROSITE" id="PS50157"/>
    </source>
</evidence>
<keyword evidence="2 5" id="KW-0863">Zinc-finger</keyword>
<dbReference type="PANTHER" id="PTHR13267">
    <property type="entry name" value="ZINC FINGER PROTEIN 277"/>
    <property type="match status" value="1"/>
</dbReference>
<dbReference type="Proteomes" id="UP000515160">
    <property type="component" value="Chromosome 3"/>
</dbReference>
<comment type="similarity">
    <text evidence="4">Belongs to the ZNF277 family.</text>
</comment>
<keyword evidence="8" id="KW-1185">Reference proteome</keyword>
<dbReference type="PANTHER" id="PTHR13267:SF3">
    <property type="entry name" value="ZINC FINGER PROTEIN 277"/>
    <property type="match status" value="1"/>
</dbReference>
<dbReference type="OrthoDB" id="278606at2759"/>
<dbReference type="InterPro" id="IPR040048">
    <property type="entry name" value="ZNF277"/>
</dbReference>
<evidence type="ECO:0000256" key="2">
    <source>
        <dbReference type="ARBA" id="ARBA00022771"/>
    </source>
</evidence>
<keyword evidence="3" id="KW-0862">Zinc</keyword>
<evidence type="ECO:0000313" key="9">
    <source>
        <dbReference type="RefSeq" id="XP_051862108.1"/>
    </source>
</evidence>
<evidence type="ECO:0000256" key="5">
    <source>
        <dbReference type="PROSITE-ProRule" id="PRU00042"/>
    </source>
</evidence>
<proteinExistence type="inferred from homology"/>
<dbReference type="InterPro" id="IPR036236">
    <property type="entry name" value="Znf_C2H2_sf"/>
</dbReference>
<dbReference type="Pfam" id="PF12756">
    <property type="entry name" value="zf-C2H2_2"/>
    <property type="match status" value="2"/>
</dbReference>
<organism evidence="8 9">
    <name type="scientific">Drosophila albomicans</name>
    <name type="common">Fruit fly</name>
    <dbReference type="NCBI Taxonomy" id="7291"/>
    <lineage>
        <taxon>Eukaryota</taxon>
        <taxon>Metazoa</taxon>
        <taxon>Ecdysozoa</taxon>
        <taxon>Arthropoda</taxon>
        <taxon>Hexapoda</taxon>
        <taxon>Insecta</taxon>
        <taxon>Pterygota</taxon>
        <taxon>Neoptera</taxon>
        <taxon>Endopterygota</taxon>
        <taxon>Diptera</taxon>
        <taxon>Brachycera</taxon>
        <taxon>Muscomorpha</taxon>
        <taxon>Ephydroidea</taxon>
        <taxon>Drosophilidae</taxon>
        <taxon>Drosophila</taxon>
    </lineage>
</organism>
<evidence type="ECO:0000256" key="1">
    <source>
        <dbReference type="ARBA" id="ARBA00022723"/>
    </source>
</evidence>
<reference evidence="9" key="1">
    <citation type="submission" date="2025-08" db="UniProtKB">
        <authorList>
            <consortium name="RefSeq"/>
        </authorList>
    </citation>
    <scope>IDENTIFICATION</scope>
    <source>
        <strain evidence="9">15112-1751.03</strain>
        <tissue evidence="9">Whole Adult</tissue>
    </source>
</reference>
<dbReference type="PROSITE" id="PS00028">
    <property type="entry name" value="ZINC_FINGER_C2H2_1"/>
    <property type="match status" value="2"/>
</dbReference>
<dbReference type="SMART" id="SM00355">
    <property type="entry name" value="ZnF_C2H2"/>
    <property type="match status" value="4"/>
</dbReference>
<protein>
    <submittedName>
        <fullName evidence="9">Zinc finger protein 277 isoform X1</fullName>
    </submittedName>
</protein>
<dbReference type="GeneID" id="117566836"/>
<dbReference type="InterPro" id="IPR013087">
    <property type="entry name" value="Znf_C2H2_type"/>
</dbReference>
<evidence type="ECO:0000256" key="3">
    <source>
        <dbReference type="ARBA" id="ARBA00022833"/>
    </source>
</evidence>
<evidence type="ECO:0000313" key="8">
    <source>
        <dbReference type="Proteomes" id="UP000515160"/>
    </source>
</evidence>
<sequence length="485" mass="57018">MEYQKDVCTRCLTEENGRATHVLLQLKLISIPNLYRLLFMEQANNKSSEDDVVAPVGNNKDYVVLKPSFNTAIKCLKCDKVFIFPADRDDCLAHLYLEHRLVIADVDDIALLEDYLQYWEKEFQAHEFEQYCTTMFLDQLPDGSYAKNEKYYLLCDILPQDFELRKRLQEQRLSAALVRHQFELTDRTFSKECLFCRTVIKGLRADYLDHLFDKHFLLVGKPEKLVYVDELLEQLEENLNRLLCLYCEKTFKDRPTLKEHMRKKGHKRINPNRREYDKFFLVNYNRTTSPNSHRKQQRQKRKSLGEDNASVDFDKHFARQDSDAEHDSDWSDWAGDGEPNAIKCLYCAQEDAQFGTLKEHMLEKHGLDFESVTNSLNFYQKIKIVNFVRRQLCLMRCVSCDLQFDSFELLAEHMAAESHCGIGERTKWDKPEFFFPYMENDGLLCVLDDSNGDDVDSDIVRIISEDSLAQINKDAERLSLENFKL</sequence>
<accession>A0A9C6WGC3</accession>
<name>A0A9C6WGC3_DROAB</name>
<feature type="domain" description="C2H2-type" evidence="7">
    <location>
        <begin position="242"/>
        <end position="271"/>
    </location>
</feature>
<dbReference type="AlphaFoldDB" id="A0A9C6WGC3"/>
<feature type="region of interest" description="Disordered" evidence="6">
    <location>
        <begin position="286"/>
        <end position="306"/>
    </location>
</feature>
<dbReference type="InterPro" id="IPR041661">
    <property type="entry name" value="ZN622/Rei1/Reh1_Znf-C2H2"/>
</dbReference>
<evidence type="ECO:0000256" key="6">
    <source>
        <dbReference type="SAM" id="MobiDB-lite"/>
    </source>
</evidence>